<feature type="domain" description="Myb-like" evidence="5">
    <location>
        <begin position="90"/>
        <end position="136"/>
    </location>
</feature>
<dbReference type="SUPFAM" id="SSF46689">
    <property type="entry name" value="Homeodomain-like"/>
    <property type="match status" value="2"/>
</dbReference>
<organism evidence="7 8">
    <name type="scientific">Apiospora rasikravindrae</name>
    <dbReference type="NCBI Taxonomy" id="990691"/>
    <lineage>
        <taxon>Eukaryota</taxon>
        <taxon>Fungi</taxon>
        <taxon>Dikarya</taxon>
        <taxon>Ascomycota</taxon>
        <taxon>Pezizomycotina</taxon>
        <taxon>Sordariomycetes</taxon>
        <taxon>Xylariomycetidae</taxon>
        <taxon>Amphisphaeriales</taxon>
        <taxon>Apiosporaceae</taxon>
        <taxon>Apiospora</taxon>
    </lineage>
</organism>
<comment type="caution">
    <text evidence="7">The sequence shown here is derived from an EMBL/GenBank/DDBJ whole genome shotgun (WGS) entry which is preliminary data.</text>
</comment>
<proteinExistence type="predicted"/>
<sequence length="339" mass="37809">MTEKRKPPRRWLAHEDDILRLAASKYDSSFIDWQEVSTHLEGRSNKDCRRRWVYALKIPVTKGPWVQEEDQRLEAAVEMHGHRRWHECLNPAINRSRWSLLEDSTLECAVRIYGRNWTEIVERFFYDRTPIAARNRHLRAELTGPFEMEAQYPSRGMMAPSHLSHWVSMPPPIPPGNLAAGNSLDSIHNSGLHSGLPPLEYRPAFPQTDLRSGVSYAGPAMPISGNPSAHNVLDPAASLPSRMSPLELEAAFRELCTPPSSGHIGVGNYMTCSGAEYDSPPSSASTSGLTTLVCAPLVSPLTTGAPTPEWVQPESSQSLDDMIWQMASYRVQAWGNSGR</sequence>
<feature type="domain" description="HTH myb-type" evidence="6">
    <location>
        <begin position="57"/>
        <end position="87"/>
    </location>
</feature>
<keyword evidence="1" id="KW-0805">Transcription regulation</keyword>
<evidence type="ECO:0000313" key="8">
    <source>
        <dbReference type="Proteomes" id="UP001444661"/>
    </source>
</evidence>
<reference evidence="7 8" key="1">
    <citation type="submission" date="2023-01" db="EMBL/GenBank/DDBJ databases">
        <title>Analysis of 21 Apiospora genomes using comparative genomics revels a genus with tremendous synthesis potential of carbohydrate active enzymes and secondary metabolites.</title>
        <authorList>
            <person name="Sorensen T."/>
        </authorList>
    </citation>
    <scope>NUCLEOTIDE SEQUENCE [LARGE SCALE GENOMIC DNA]</scope>
    <source>
        <strain evidence="7 8">CBS 33761</strain>
    </source>
</reference>
<evidence type="ECO:0000313" key="7">
    <source>
        <dbReference type="EMBL" id="KAK8024483.1"/>
    </source>
</evidence>
<keyword evidence="8" id="KW-1185">Reference proteome</keyword>
<evidence type="ECO:0000256" key="2">
    <source>
        <dbReference type="ARBA" id="ARBA00023125"/>
    </source>
</evidence>
<feature type="domain" description="HTH myb-type" evidence="6">
    <location>
        <begin position="90"/>
        <end position="142"/>
    </location>
</feature>
<evidence type="ECO:0000259" key="6">
    <source>
        <dbReference type="PROSITE" id="PS51294"/>
    </source>
</evidence>
<keyword evidence="3" id="KW-0804">Transcription</keyword>
<dbReference type="InterPro" id="IPR051575">
    <property type="entry name" value="Myb-like_DNA-bd"/>
</dbReference>
<name>A0ABR1S2V9_9PEZI</name>
<evidence type="ECO:0000259" key="5">
    <source>
        <dbReference type="PROSITE" id="PS50090"/>
    </source>
</evidence>
<accession>A0ABR1S2V9</accession>
<dbReference type="CDD" id="cd00167">
    <property type="entry name" value="SANT"/>
    <property type="match status" value="3"/>
</dbReference>
<dbReference type="SMART" id="SM00717">
    <property type="entry name" value="SANT"/>
    <property type="match status" value="3"/>
</dbReference>
<keyword evidence="4" id="KW-0539">Nucleus</keyword>
<dbReference type="PROSITE" id="PS50090">
    <property type="entry name" value="MYB_LIKE"/>
    <property type="match status" value="3"/>
</dbReference>
<protein>
    <submittedName>
        <fullName evidence="7">Uncharacterized protein</fullName>
    </submittedName>
</protein>
<dbReference type="Proteomes" id="UP001444661">
    <property type="component" value="Unassembled WGS sequence"/>
</dbReference>
<dbReference type="PANTHER" id="PTHR46621:SF1">
    <property type="entry name" value="SNRNA-ACTIVATING PROTEIN COMPLEX SUBUNIT 4"/>
    <property type="match status" value="1"/>
</dbReference>
<dbReference type="InterPro" id="IPR009057">
    <property type="entry name" value="Homeodomain-like_sf"/>
</dbReference>
<feature type="domain" description="Myb-like" evidence="5">
    <location>
        <begin position="57"/>
        <end position="87"/>
    </location>
</feature>
<dbReference type="PANTHER" id="PTHR46621">
    <property type="entry name" value="SNRNA-ACTIVATING PROTEIN COMPLEX SUBUNIT 4"/>
    <property type="match status" value="1"/>
</dbReference>
<evidence type="ECO:0000256" key="1">
    <source>
        <dbReference type="ARBA" id="ARBA00023015"/>
    </source>
</evidence>
<dbReference type="Pfam" id="PF13921">
    <property type="entry name" value="Myb_DNA-bind_6"/>
    <property type="match status" value="1"/>
</dbReference>
<evidence type="ECO:0000256" key="3">
    <source>
        <dbReference type="ARBA" id="ARBA00023163"/>
    </source>
</evidence>
<gene>
    <name evidence="7" type="ORF">PG993_012549</name>
</gene>
<dbReference type="EMBL" id="JAQQWK010000011">
    <property type="protein sequence ID" value="KAK8024483.1"/>
    <property type="molecule type" value="Genomic_DNA"/>
</dbReference>
<feature type="domain" description="Myb-like" evidence="5">
    <location>
        <begin position="3"/>
        <end position="56"/>
    </location>
</feature>
<dbReference type="InterPro" id="IPR017930">
    <property type="entry name" value="Myb_dom"/>
</dbReference>
<evidence type="ECO:0000256" key="4">
    <source>
        <dbReference type="ARBA" id="ARBA00023242"/>
    </source>
</evidence>
<dbReference type="Gene3D" id="1.10.10.60">
    <property type="entry name" value="Homeodomain-like"/>
    <property type="match status" value="3"/>
</dbReference>
<dbReference type="PROSITE" id="PS51294">
    <property type="entry name" value="HTH_MYB"/>
    <property type="match status" value="2"/>
</dbReference>
<keyword evidence="2" id="KW-0238">DNA-binding</keyword>
<dbReference type="InterPro" id="IPR001005">
    <property type="entry name" value="SANT/Myb"/>
</dbReference>